<protein>
    <submittedName>
        <fullName evidence="1">Uncharacterized protein</fullName>
    </submittedName>
</protein>
<name>A0A8H4RDU4_9HELO</name>
<reference evidence="1 2" key="1">
    <citation type="submission" date="2020-03" db="EMBL/GenBank/DDBJ databases">
        <title>Draft Genome Sequence of Cudoniella acicularis.</title>
        <authorList>
            <person name="Buettner E."/>
            <person name="Kellner H."/>
        </authorList>
    </citation>
    <scope>NUCLEOTIDE SEQUENCE [LARGE SCALE GENOMIC DNA]</scope>
    <source>
        <strain evidence="1 2">DSM 108380</strain>
    </source>
</reference>
<dbReference type="OrthoDB" id="419598at2759"/>
<dbReference type="InterPro" id="IPR036291">
    <property type="entry name" value="NAD(P)-bd_dom_sf"/>
</dbReference>
<dbReference type="Gene3D" id="3.40.50.720">
    <property type="entry name" value="NAD(P)-binding Rossmann-like Domain"/>
    <property type="match status" value="1"/>
</dbReference>
<proteinExistence type="predicted"/>
<dbReference type="AlphaFoldDB" id="A0A8H4RDU4"/>
<keyword evidence="2" id="KW-1185">Reference proteome</keyword>
<comment type="caution">
    <text evidence="1">The sequence shown here is derived from an EMBL/GenBank/DDBJ whole genome shotgun (WGS) entry which is preliminary data.</text>
</comment>
<accession>A0A8H4RDU4</accession>
<dbReference type="Proteomes" id="UP000566819">
    <property type="component" value="Unassembled WGS sequence"/>
</dbReference>
<organism evidence="1 2">
    <name type="scientific">Cudoniella acicularis</name>
    <dbReference type="NCBI Taxonomy" id="354080"/>
    <lineage>
        <taxon>Eukaryota</taxon>
        <taxon>Fungi</taxon>
        <taxon>Dikarya</taxon>
        <taxon>Ascomycota</taxon>
        <taxon>Pezizomycotina</taxon>
        <taxon>Leotiomycetes</taxon>
        <taxon>Helotiales</taxon>
        <taxon>Tricladiaceae</taxon>
        <taxon>Cudoniella</taxon>
    </lineage>
</organism>
<evidence type="ECO:0000313" key="2">
    <source>
        <dbReference type="Proteomes" id="UP000566819"/>
    </source>
</evidence>
<dbReference type="SUPFAM" id="SSF51735">
    <property type="entry name" value="NAD(P)-binding Rossmann-fold domains"/>
    <property type="match status" value="1"/>
</dbReference>
<gene>
    <name evidence="1" type="ORF">G7Y89_g9876</name>
</gene>
<evidence type="ECO:0000313" key="1">
    <source>
        <dbReference type="EMBL" id="KAF4628277.1"/>
    </source>
</evidence>
<dbReference type="EMBL" id="JAAMPI010000835">
    <property type="protein sequence ID" value="KAF4628277.1"/>
    <property type="molecule type" value="Genomic_DNA"/>
</dbReference>
<sequence length="111" mass="12894">MKALCRDGNTAMALTDMRDIGRYVARITVNPQTLNKIVFAHGEMWTQNRIWDLLQSVSGEEVPKEYVGYLLYMYSWGIRGDNTPDRAKYLGYLDDKELYPDISALKFEDYV</sequence>